<dbReference type="SUPFAM" id="SSF55729">
    <property type="entry name" value="Acyl-CoA N-acyltransferases (Nat)"/>
    <property type="match status" value="1"/>
</dbReference>
<dbReference type="Gene3D" id="3.40.630.30">
    <property type="match status" value="1"/>
</dbReference>
<dbReference type="InterPro" id="IPR016181">
    <property type="entry name" value="Acyl_CoA_acyltransferase"/>
</dbReference>
<dbReference type="EMBL" id="JAKGAQ010000002">
    <property type="protein sequence ID" value="MCF2871632.1"/>
    <property type="molecule type" value="Genomic_DNA"/>
</dbReference>
<keyword evidence="2" id="KW-0012">Acyltransferase</keyword>
<protein>
    <submittedName>
        <fullName evidence="2">GNAT family N-acetyltransferase</fullName>
        <ecNumber evidence="2">2.3.1.-</ecNumber>
    </submittedName>
</protein>
<dbReference type="RefSeq" id="WP_235225935.1">
    <property type="nucleotide sequence ID" value="NZ_JAKGAQ010000002.1"/>
</dbReference>
<evidence type="ECO:0000259" key="1">
    <source>
        <dbReference type="PROSITE" id="PS51186"/>
    </source>
</evidence>
<keyword evidence="2" id="KW-0808">Transferase</keyword>
<dbReference type="EC" id="2.3.1.-" evidence="2"/>
<dbReference type="Proteomes" id="UP001200557">
    <property type="component" value="Unassembled WGS sequence"/>
</dbReference>
<accession>A0ABS9CWJ3</accession>
<comment type="caution">
    <text evidence="2">The sequence shown here is derived from an EMBL/GenBank/DDBJ whole genome shotgun (WGS) entry which is preliminary data.</text>
</comment>
<gene>
    <name evidence="2" type="ORF">L0664_11200</name>
</gene>
<dbReference type="GO" id="GO:0016746">
    <property type="term" value="F:acyltransferase activity"/>
    <property type="evidence" value="ECO:0007669"/>
    <property type="project" value="UniProtKB-KW"/>
</dbReference>
<sequence length="175" mass="19417">MQVERIPEWALTQADDTNIATLLERGFQEDFGNRSFHQQRHHVRFVVRDNGSIIGHMALCYRAVRLGDTLTTICGLAEVVTAPEARGKGVASALLTDAISFAKSTPATYFLLFGDRPMYAGFGFENHPNTKTYVVLDDARTASVEARGNRGVMVLPLTETPWDPEAHLDLLGHKF</sequence>
<reference evidence="2 3" key="1">
    <citation type="submission" date="2022-01" db="EMBL/GenBank/DDBJ databases">
        <title>Octadecabacter sp. nov., isolated from a marine alga.</title>
        <authorList>
            <person name="Jin M.S."/>
            <person name="Kim H.M."/>
            <person name="Han D.M."/>
            <person name="Jung J.J."/>
            <person name="Jeon C.O."/>
        </authorList>
    </citation>
    <scope>NUCLEOTIDE SEQUENCE [LARGE SCALE GENOMIC DNA]</scope>
    <source>
        <strain evidence="2 3">G9-8</strain>
    </source>
</reference>
<dbReference type="InterPro" id="IPR000182">
    <property type="entry name" value="GNAT_dom"/>
</dbReference>
<dbReference type="Pfam" id="PF13527">
    <property type="entry name" value="Acetyltransf_9"/>
    <property type="match status" value="1"/>
</dbReference>
<dbReference type="PROSITE" id="PS51186">
    <property type="entry name" value="GNAT"/>
    <property type="match status" value="1"/>
</dbReference>
<keyword evidence="3" id="KW-1185">Reference proteome</keyword>
<proteinExistence type="predicted"/>
<evidence type="ECO:0000313" key="2">
    <source>
        <dbReference type="EMBL" id="MCF2871632.1"/>
    </source>
</evidence>
<organism evidence="2 3">
    <name type="scientific">Octadecabacter dasysiphoniae</name>
    <dbReference type="NCBI Taxonomy" id="2909341"/>
    <lineage>
        <taxon>Bacteria</taxon>
        <taxon>Pseudomonadati</taxon>
        <taxon>Pseudomonadota</taxon>
        <taxon>Alphaproteobacteria</taxon>
        <taxon>Rhodobacterales</taxon>
        <taxon>Roseobacteraceae</taxon>
        <taxon>Octadecabacter</taxon>
    </lineage>
</organism>
<evidence type="ECO:0000313" key="3">
    <source>
        <dbReference type="Proteomes" id="UP001200557"/>
    </source>
</evidence>
<dbReference type="CDD" id="cd04301">
    <property type="entry name" value="NAT_SF"/>
    <property type="match status" value="1"/>
</dbReference>
<feature type="domain" description="N-acetyltransferase" evidence="1">
    <location>
        <begin position="6"/>
        <end position="143"/>
    </location>
</feature>
<name>A0ABS9CWJ3_9RHOB</name>